<dbReference type="PROSITE" id="PS51257">
    <property type="entry name" value="PROKAR_LIPOPROTEIN"/>
    <property type="match status" value="1"/>
</dbReference>
<dbReference type="InterPro" id="IPR002938">
    <property type="entry name" value="FAD-bd"/>
</dbReference>
<feature type="compositionally biased region" description="Basic and acidic residues" evidence="1">
    <location>
        <begin position="438"/>
        <end position="447"/>
    </location>
</feature>
<organism evidence="3 4">
    <name type="scientific">Streptomyces viridochromogenes (strain DSM 40736 / JCM 4977 / BCRC 1201 / Tue 494)</name>
    <dbReference type="NCBI Taxonomy" id="591159"/>
    <lineage>
        <taxon>Bacteria</taxon>
        <taxon>Bacillati</taxon>
        <taxon>Actinomycetota</taxon>
        <taxon>Actinomycetes</taxon>
        <taxon>Kitasatosporales</taxon>
        <taxon>Streptomycetaceae</taxon>
        <taxon>Streptomyces</taxon>
    </lineage>
</organism>
<dbReference type="Pfam" id="PF01494">
    <property type="entry name" value="FAD_binding_3"/>
    <property type="match status" value="1"/>
</dbReference>
<feature type="region of interest" description="Disordered" evidence="1">
    <location>
        <begin position="421"/>
        <end position="447"/>
    </location>
</feature>
<dbReference type="PANTHER" id="PTHR42685:SF22">
    <property type="entry name" value="CONDITIONED MEDIUM FACTOR RECEPTOR 1"/>
    <property type="match status" value="1"/>
</dbReference>
<protein>
    <submittedName>
        <fullName evidence="3">Monooxygenase</fullName>
    </submittedName>
</protein>
<dbReference type="InterPro" id="IPR036188">
    <property type="entry name" value="FAD/NAD-bd_sf"/>
</dbReference>
<gene>
    <name evidence="3" type="ORF">SSQG_05887</name>
</gene>
<dbReference type="GO" id="GO:0004497">
    <property type="term" value="F:monooxygenase activity"/>
    <property type="evidence" value="ECO:0007669"/>
    <property type="project" value="UniProtKB-KW"/>
</dbReference>
<name>D9WZ66_STRVT</name>
<dbReference type="HOGENOM" id="CLU_024648_7_1_11"/>
<evidence type="ECO:0000259" key="2">
    <source>
        <dbReference type="Pfam" id="PF01494"/>
    </source>
</evidence>
<dbReference type="eggNOG" id="COG0644">
    <property type="taxonomic scope" value="Bacteria"/>
</dbReference>
<dbReference type="Proteomes" id="UP000004184">
    <property type="component" value="Unassembled WGS sequence"/>
</dbReference>
<keyword evidence="4" id="KW-1185">Reference proteome</keyword>
<dbReference type="GO" id="GO:0071949">
    <property type="term" value="F:FAD binding"/>
    <property type="evidence" value="ECO:0007669"/>
    <property type="project" value="InterPro"/>
</dbReference>
<dbReference type="PANTHER" id="PTHR42685">
    <property type="entry name" value="GERANYLGERANYL DIPHOSPHATE REDUCTASE"/>
    <property type="match status" value="1"/>
</dbReference>
<keyword evidence="3" id="KW-0503">Monooxygenase</keyword>
<evidence type="ECO:0000313" key="3">
    <source>
        <dbReference type="EMBL" id="EFL35369.1"/>
    </source>
</evidence>
<evidence type="ECO:0000313" key="4">
    <source>
        <dbReference type="Proteomes" id="UP000004184"/>
    </source>
</evidence>
<dbReference type="STRING" id="591159.SSQG_05887"/>
<dbReference type="Gene3D" id="3.50.50.60">
    <property type="entry name" value="FAD/NAD(P)-binding domain"/>
    <property type="match status" value="1"/>
</dbReference>
<feature type="compositionally biased region" description="Low complexity" evidence="1">
    <location>
        <begin position="428"/>
        <end position="437"/>
    </location>
</feature>
<dbReference type="EMBL" id="GG657757">
    <property type="protein sequence ID" value="EFL35369.1"/>
    <property type="molecule type" value="Genomic_DNA"/>
</dbReference>
<dbReference type="PRINTS" id="PR00420">
    <property type="entry name" value="RNGMNOXGNASE"/>
</dbReference>
<sequence length="447" mass="47971">MPENRTQNYDVVINGASVAGCTAAILYARQGARVALLERRSSMDAHKVLCTHYIQAAAYPVISELGLTDALDGIGAIRNSADYWTKWGWIRPEAETGPGVLPHGYSVRRQSLDPLLRRTAAGTDGVDLRLGHTVNELLVEDGRTTGVAGTSADGSFDLRAPLVVGADGKDSTVARLAGAPSETAENHRFSYFAYFRGLRHPEGRTSARVYYLDPDNAYVMPNEDGVTVVAAVVSKARLDDFREDIEGAYLDFVRSLPEGPDIDKAERISKVIGTVNYPLIARQPSGPGFALIGDAALTSDPLSAVGCAWAMQSASWLVEATAPALTGDDPLDGALADYAKRHATETGAHQHLIADYALARPFNEIEAFMFEGAARDARLAEHFHIFGSRLITVEDYMAPEIVARTEKVTGWSLSEESLRILSGGAPGAGTHTTGPDGTRQESTEAAR</sequence>
<dbReference type="InterPro" id="IPR050407">
    <property type="entry name" value="Geranylgeranyl_reductase"/>
</dbReference>
<feature type="domain" description="FAD-binding" evidence="2">
    <location>
        <begin position="9"/>
        <end position="331"/>
    </location>
</feature>
<dbReference type="AlphaFoldDB" id="D9WZ66"/>
<evidence type="ECO:0000256" key="1">
    <source>
        <dbReference type="SAM" id="MobiDB-lite"/>
    </source>
</evidence>
<accession>D9WZ66</accession>
<proteinExistence type="predicted"/>
<keyword evidence="3" id="KW-0560">Oxidoreductase</keyword>
<dbReference type="SUPFAM" id="SSF51905">
    <property type="entry name" value="FAD/NAD(P)-binding domain"/>
    <property type="match status" value="1"/>
</dbReference>
<reference evidence="4" key="1">
    <citation type="submission" date="2009-02" db="EMBL/GenBank/DDBJ databases">
        <title>Annotation of Streptomyces viridochromogenes strain DSM 40736.</title>
        <authorList>
            <consortium name="The Broad Institute Genome Sequencing Platform"/>
            <consortium name="Broad Institute Microbial Sequencing Center"/>
            <person name="Fischbach M."/>
            <person name="Godfrey P."/>
            <person name="Ward D."/>
            <person name="Young S."/>
            <person name="Zeng Q."/>
            <person name="Koehrsen M."/>
            <person name="Alvarado L."/>
            <person name="Berlin A.M."/>
            <person name="Bochicchio J."/>
            <person name="Borenstein D."/>
            <person name="Chapman S.B."/>
            <person name="Chen Z."/>
            <person name="Engels R."/>
            <person name="Freedman E."/>
            <person name="Gellesch M."/>
            <person name="Goldberg J."/>
            <person name="Griggs A."/>
            <person name="Gujja S."/>
            <person name="Heilman E.R."/>
            <person name="Heiman D.I."/>
            <person name="Hepburn T.A."/>
            <person name="Howarth C."/>
            <person name="Jen D."/>
            <person name="Larson L."/>
            <person name="Lewis B."/>
            <person name="Mehta T."/>
            <person name="Park D."/>
            <person name="Pearson M."/>
            <person name="Richards J."/>
            <person name="Roberts A."/>
            <person name="Saif S."/>
            <person name="Shea T.D."/>
            <person name="Shenoy N."/>
            <person name="Sisk P."/>
            <person name="Stolte C."/>
            <person name="Sykes S.N."/>
            <person name="Thomson T."/>
            <person name="Walk T."/>
            <person name="White J."/>
            <person name="Yandava C."/>
            <person name="Straight P."/>
            <person name="Clardy J."/>
            <person name="Hung D."/>
            <person name="Kolter R."/>
            <person name="Mekalanos J."/>
            <person name="Walker S."/>
            <person name="Walsh C.T."/>
            <person name="Wieland-Brown L.C."/>
            <person name="Haas B."/>
            <person name="Nusbaum C."/>
            <person name="Birren B."/>
        </authorList>
    </citation>
    <scope>NUCLEOTIDE SEQUENCE [LARGE SCALE GENOMIC DNA]</scope>
    <source>
        <strain evidence="4">DSM 40736 / JCM 4977 / BCRC 1201 / Tue 494</strain>
    </source>
</reference>
<dbReference type="RefSeq" id="WP_003993497.1">
    <property type="nucleotide sequence ID" value="NZ_GG657757.1"/>
</dbReference>